<feature type="compositionally biased region" description="Polar residues" evidence="7">
    <location>
        <begin position="512"/>
        <end position="523"/>
    </location>
</feature>
<evidence type="ECO:0000256" key="1">
    <source>
        <dbReference type="ARBA" id="ARBA00006241"/>
    </source>
</evidence>
<comment type="function">
    <text evidence="5">In the vertebrate host, binds to highly sulfated heparan sulfate proteoglycans (HSPGs) on the surface of host hepatocytes and is required for sporozoite invasion of the host hepatocytes.</text>
</comment>
<evidence type="ECO:0000256" key="2">
    <source>
        <dbReference type="ARBA" id="ARBA00021911"/>
    </source>
</evidence>
<sequence>MVHEFIMIAILSFLTLPTACALNGNGQQSFETYDGWKAFELVTQGDTLGGFEMPGNMDGIGAYLLEGGEEIRVLVNHESPYECDIKNDASVTSLILSRSSFISTIQNILSGNSKELNNNNIITSMSLAYNTFRLKDGSLATQKDFKTPFQWFCSGSIHKPNKFGDNTGFVDQLYIFGEEAPAEWGNGRFFALHESTLHLISGVGSGDATKIQGGMNGLMEDALENVAMVDTGESGHVILVCSPDYGSKALKIYVGIKGFRTNGESCGECTDDEDFLARNGLAFGSTFYMQGSLPTKGGTFDSGTFGTDFNSAVTAEKLEDVATSPLQPTKVVLAEQLTGVYEIDLDIKFTDGVFSAATSSFSITKLDITITNPDNVEWAADGCIYAVSDDATGSVVRMMPDGTVDTIAASNCEATGIVDISAVLDLDPSSVFLINSMACPSSMSVLLNPRIEFSTPDPTSHPTTSPTKAPTSTPTQQPSRFPSLSPSLAPKSQSTTPVPTVQPTGIPTIQPSINPTQQPLSNDPTITPSLNPSTNPSSAPTLLPSSSITSTSTPPVTFTTITPTISSSETNSPSSATGSDTQSIGDLVDQL</sequence>
<comment type="caution">
    <text evidence="9">The sequence shown here is derived from an EMBL/GenBank/DDBJ whole genome shotgun (WGS) entry which is preliminary data.</text>
</comment>
<keyword evidence="4" id="KW-0677">Repeat</keyword>
<organism evidence="9 10">
    <name type="scientific">Cyclotella atomus</name>
    <dbReference type="NCBI Taxonomy" id="382360"/>
    <lineage>
        <taxon>Eukaryota</taxon>
        <taxon>Sar</taxon>
        <taxon>Stramenopiles</taxon>
        <taxon>Ochrophyta</taxon>
        <taxon>Bacillariophyta</taxon>
        <taxon>Coscinodiscophyceae</taxon>
        <taxon>Thalassiosirophycidae</taxon>
        <taxon>Stephanodiscales</taxon>
        <taxon>Stephanodiscaceae</taxon>
        <taxon>Cyclotella</taxon>
    </lineage>
</organism>
<keyword evidence="10" id="KW-1185">Reference proteome</keyword>
<feature type="compositionally biased region" description="Low complexity" evidence="7">
    <location>
        <begin position="524"/>
        <end position="575"/>
    </location>
</feature>
<evidence type="ECO:0000256" key="8">
    <source>
        <dbReference type="SAM" id="SignalP"/>
    </source>
</evidence>
<dbReference type="PANTHER" id="PTHR44826">
    <property type="entry name" value="SPORE COAT PROTEIN SP85"/>
    <property type="match status" value="1"/>
</dbReference>
<keyword evidence="8" id="KW-0732">Signal</keyword>
<protein>
    <recommendedName>
        <fullName evidence="2">Circumsporozoite protein</fullName>
    </recommendedName>
</protein>
<evidence type="ECO:0000256" key="3">
    <source>
        <dbReference type="ARBA" id="ARBA00022522"/>
    </source>
</evidence>
<dbReference type="AlphaFoldDB" id="A0ABD3Q913"/>
<evidence type="ECO:0000256" key="4">
    <source>
        <dbReference type="ARBA" id="ARBA00022737"/>
    </source>
</evidence>
<accession>A0ABD3Q913</accession>
<gene>
    <name evidence="9" type="ORF">ACHAWO_007048</name>
</gene>
<evidence type="ECO:0000313" key="10">
    <source>
        <dbReference type="Proteomes" id="UP001530400"/>
    </source>
</evidence>
<feature type="compositionally biased region" description="Low complexity" evidence="7">
    <location>
        <begin position="454"/>
        <end position="483"/>
    </location>
</feature>
<feature type="chain" id="PRO_5044804000" description="Circumsporozoite protein" evidence="8">
    <location>
        <begin position="22"/>
        <end position="591"/>
    </location>
</feature>
<comment type="function">
    <text evidence="6">Essential sporozoite protein. In the mosquito vector, required for sporozoite development in the oocyst, migration through the vector hemolymph and entry into the vector salivary glands. In the vertebrate host, required for sporozoite migration through the host dermis and infection of host hepatocytes. Binds to highly sulfated heparan sulfate proteoglycans (HSPGs) on the surface of host hepatocytes.</text>
</comment>
<dbReference type="PANTHER" id="PTHR44826:SF3">
    <property type="entry name" value="SPORE COAT PROTEIN SP85"/>
    <property type="match status" value="1"/>
</dbReference>
<feature type="compositionally biased region" description="Low complexity" evidence="7">
    <location>
        <begin position="495"/>
        <end position="511"/>
    </location>
</feature>
<keyword evidence="3" id="KW-0748">Sporozoite</keyword>
<evidence type="ECO:0000256" key="6">
    <source>
        <dbReference type="ARBA" id="ARBA00045806"/>
    </source>
</evidence>
<proteinExistence type="inferred from homology"/>
<feature type="signal peptide" evidence="8">
    <location>
        <begin position="1"/>
        <end position="21"/>
    </location>
</feature>
<dbReference type="Proteomes" id="UP001530400">
    <property type="component" value="Unassembled WGS sequence"/>
</dbReference>
<reference evidence="9 10" key="1">
    <citation type="submission" date="2024-10" db="EMBL/GenBank/DDBJ databases">
        <title>Updated reference genomes for cyclostephanoid diatoms.</title>
        <authorList>
            <person name="Roberts W.R."/>
            <person name="Alverson A.J."/>
        </authorList>
    </citation>
    <scope>NUCLEOTIDE SEQUENCE [LARGE SCALE GENOMIC DNA]</scope>
    <source>
        <strain evidence="9 10">AJA010-31</strain>
    </source>
</reference>
<dbReference type="InterPro" id="IPR051860">
    <property type="entry name" value="Plasmodium_CSP_Invasion"/>
</dbReference>
<evidence type="ECO:0000313" key="9">
    <source>
        <dbReference type="EMBL" id="KAL3796820.1"/>
    </source>
</evidence>
<feature type="region of interest" description="Disordered" evidence="7">
    <location>
        <begin position="452"/>
        <end position="591"/>
    </location>
</feature>
<dbReference type="EMBL" id="JALLPJ020000279">
    <property type="protein sequence ID" value="KAL3796820.1"/>
    <property type="molecule type" value="Genomic_DNA"/>
</dbReference>
<name>A0ABD3Q913_9STRA</name>
<comment type="similarity">
    <text evidence="1">Belongs to the plasmodium circumsporozoite protein family.</text>
</comment>
<feature type="compositionally biased region" description="Polar residues" evidence="7">
    <location>
        <begin position="484"/>
        <end position="494"/>
    </location>
</feature>
<evidence type="ECO:0000256" key="5">
    <source>
        <dbReference type="ARBA" id="ARBA00033726"/>
    </source>
</evidence>
<evidence type="ECO:0000256" key="7">
    <source>
        <dbReference type="SAM" id="MobiDB-lite"/>
    </source>
</evidence>